<dbReference type="EMBL" id="CAAALY010254649">
    <property type="protein sequence ID" value="VEL37331.1"/>
    <property type="molecule type" value="Genomic_DNA"/>
</dbReference>
<dbReference type="AlphaFoldDB" id="A0A448XIF6"/>
<comment type="caution">
    <text evidence="1">The sequence shown here is derived from an EMBL/GenBank/DDBJ whole genome shotgun (WGS) entry which is preliminary data.</text>
</comment>
<name>A0A448XIF6_9PLAT</name>
<evidence type="ECO:0000313" key="1">
    <source>
        <dbReference type="EMBL" id="VEL37331.1"/>
    </source>
</evidence>
<keyword evidence="2" id="KW-1185">Reference proteome</keyword>
<dbReference type="OrthoDB" id="286301at2759"/>
<accession>A0A448XIF6</accession>
<evidence type="ECO:0000313" key="2">
    <source>
        <dbReference type="Proteomes" id="UP000784294"/>
    </source>
</evidence>
<gene>
    <name evidence="1" type="ORF">PXEA_LOCUS30771</name>
</gene>
<sequence length="84" mass="9556">MLLLLHTIPISLFGGDNGFLWRETSMTVDSLLTDGRGGRVKLIIRRHLDGNTFIGHGDLPEDEWVGYLLSLHVCRCYFHPVFES</sequence>
<dbReference type="Proteomes" id="UP000784294">
    <property type="component" value="Unassembled WGS sequence"/>
</dbReference>
<proteinExistence type="predicted"/>
<organism evidence="1 2">
    <name type="scientific">Protopolystoma xenopodis</name>
    <dbReference type="NCBI Taxonomy" id="117903"/>
    <lineage>
        <taxon>Eukaryota</taxon>
        <taxon>Metazoa</taxon>
        <taxon>Spiralia</taxon>
        <taxon>Lophotrochozoa</taxon>
        <taxon>Platyhelminthes</taxon>
        <taxon>Monogenea</taxon>
        <taxon>Polyopisthocotylea</taxon>
        <taxon>Polystomatidea</taxon>
        <taxon>Polystomatidae</taxon>
        <taxon>Protopolystoma</taxon>
    </lineage>
</organism>
<protein>
    <submittedName>
        <fullName evidence="1">Uncharacterized protein</fullName>
    </submittedName>
</protein>
<reference evidence="1" key="1">
    <citation type="submission" date="2018-11" db="EMBL/GenBank/DDBJ databases">
        <authorList>
            <consortium name="Pathogen Informatics"/>
        </authorList>
    </citation>
    <scope>NUCLEOTIDE SEQUENCE</scope>
</reference>